<sequence>FCAPFTQFVALRAPTVSVSGRLTAKPVAVGGGDMIVRRASSPIANFSCGQLERSCRPILFHPHYLLSVPLRYQLLQKYPS</sequence>
<feature type="non-terminal residue" evidence="1">
    <location>
        <position position="1"/>
    </location>
</feature>
<evidence type="ECO:0000313" key="1">
    <source>
        <dbReference type="EMBL" id="JAA83725.1"/>
    </source>
</evidence>
<accession>S4PA46</accession>
<reference evidence="1" key="1">
    <citation type="journal article" date="2013" name="BMC Genomics">
        <title>Unscrambling butterfly oogenesis.</title>
        <authorList>
            <person name="Carter J.M."/>
            <person name="Baker S.C."/>
            <person name="Pink R."/>
            <person name="Carter D.R."/>
            <person name="Collins A."/>
            <person name="Tomlin J."/>
            <person name="Gibbs M."/>
            <person name="Breuker C.J."/>
        </authorList>
    </citation>
    <scope>NUCLEOTIDE SEQUENCE</scope>
    <source>
        <tissue evidence="1">Ovary</tissue>
    </source>
</reference>
<dbReference type="AlphaFoldDB" id="S4PA46"/>
<dbReference type="EMBL" id="GAIX01008835">
    <property type="protein sequence ID" value="JAA83725.1"/>
    <property type="molecule type" value="Transcribed_RNA"/>
</dbReference>
<proteinExistence type="predicted"/>
<protein>
    <submittedName>
        <fullName evidence="1">Uncharacterized protein</fullName>
    </submittedName>
</protein>
<name>S4PA46_9NEOP</name>
<organism evidence="1">
    <name type="scientific">Pararge aegeria</name>
    <name type="common">speckled wood butterfly</name>
    <dbReference type="NCBI Taxonomy" id="116150"/>
    <lineage>
        <taxon>Eukaryota</taxon>
        <taxon>Metazoa</taxon>
        <taxon>Ecdysozoa</taxon>
        <taxon>Arthropoda</taxon>
        <taxon>Hexapoda</taxon>
        <taxon>Insecta</taxon>
        <taxon>Pterygota</taxon>
        <taxon>Neoptera</taxon>
        <taxon>Endopterygota</taxon>
        <taxon>Lepidoptera</taxon>
        <taxon>Glossata</taxon>
        <taxon>Ditrysia</taxon>
        <taxon>Papilionoidea</taxon>
        <taxon>Nymphalidae</taxon>
        <taxon>Satyrinae</taxon>
        <taxon>Satyrini</taxon>
        <taxon>Parargina</taxon>
        <taxon>Pararge</taxon>
    </lineage>
</organism>
<reference evidence="1" key="2">
    <citation type="submission" date="2013-05" db="EMBL/GenBank/DDBJ databases">
        <authorList>
            <person name="Carter J.-M."/>
            <person name="Baker S.C."/>
            <person name="Pink R."/>
            <person name="Carter D.R.F."/>
            <person name="Collins A."/>
            <person name="Tomlin J."/>
            <person name="Gibbs M."/>
            <person name="Breuker C.J."/>
        </authorList>
    </citation>
    <scope>NUCLEOTIDE SEQUENCE</scope>
    <source>
        <tissue evidence="1">Ovary</tissue>
    </source>
</reference>